<protein>
    <submittedName>
        <fullName evidence="2">Uncharacterized protein</fullName>
    </submittedName>
</protein>
<evidence type="ECO:0000256" key="1">
    <source>
        <dbReference type="SAM" id="MobiDB-lite"/>
    </source>
</evidence>
<reference evidence="2 3" key="2">
    <citation type="journal article" date="2013" name="J. Biotechnol.">
        <title>Complete genome sequence of the kirromycin producer Streptomyces collinus Tu 365 consisting of a linear chromosome and two linear plasmids.</title>
        <authorList>
            <person name="Ruckert C."/>
            <person name="Szczepanowski R."/>
            <person name="Albersmeier A."/>
            <person name="Goesmann A."/>
            <person name="Iftime D."/>
            <person name="Musiol E.M."/>
            <person name="Blin K."/>
            <person name="Wohlleben W."/>
            <person name="Puhler A."/>
            <person name="Kalinowski J."/>
            <person name="Weber T."/>
        </authorList>
    </citation>
    <scope>NUCLEOTIDE SEQUENCE [LARGE SCALE GENOMIC DNA]</scope>
    <source>
        <strain evidence="3">DSM 40733 / Tue 365</strain>
    </source>
</reference>
<feature type="compositionally biased region" description="Low complexity" evidence="1">
    <location>
        <begin position="7"/>
        <end position="42"/>
    </location>
</feature>
<evidence type="ECO:0000313" key="2">
    <source>
        <dbReference type="EMBL" id="AGS67850.1"/>
    </source>
</evidence>
<sequence>MKSAGVSFTAAASPIPAPAQRSRPAASSRQSARTRASSTRFTWPKLKVSRSGSKRASAHRASDHRYQPWRRHPGPARIRSTTASAARLTSREAAIAAGLPSAASGSRARAANGG</sequence>
<dbReference type="KEGG" id="sci:B446_05120"/>
<dbReference type="AlphaFoldDB" id="S5VHC0"/>
<dbReference type="Proteomes" id="UP000015423">
    <property type="component" value="Chromosome"/>
</dbReference>
<keyword evidence="3" id="KW-1185">Reference proteome</keyword>
<name>S5VHC0_STRC3</name>
<organism evidence="2 3">
    <name type="scientific">Streptomyces collinus (strain DSM 40733 / Tue 365)</name>
    <dbReference type="NCBI Taxonomy" id="1214242"/>
    <lineage>
        <taxon>Bacteria</taxon>
        <taxon>Bacillati</taxon>
        <taxon>Actinomycetota</taxon>
        <taxon>Actinomycetes</taxon>
        <taxon>Kitasatosporales</taxon>
        <taxon>Streptomycetaceae</taxon>
        <taxon>Streptomyces</taxon>
    </lineage>
</organism>
<reference evidence="3" key="1">
    <citation type="submission" date="2012-10" db="EMBL/GenBank/DDBJ databases">
        <title>The complete genome sequence of Streptomyces collinus Tu 365.</title>
        <authorList>
            <person name="Ruckert C."/>
            <person name="Szczepanowski R."/>
            <person name="Goesmann A."/>
            <person name="Pross E.K."/>
            <person name="Musiol E.M."/>
            <person name="Blin K."/>
            <person name="Wohlleben W."/>
            <person name="Puhler A."/>
            <person name="Weber T."/>
            <person name="Kalinowski J."/>
        </authorList>
    </citation>
    <scope>NUCLEOTIDE SEQUENCE [LARGE SCALE GENOMIC DNA]</scope>
    <source>
        <strain evidence="3">DSM 40733 / Tue 365</strain>
    </source>
</reference>
<gene>
    <name evidence="2" type="ORF">B446_05120</name>
</gene>
<feature type="compositionally biased region" description="Low complexity" evidence="1">
    <location>
        <begin position="76"/>
        <end position="85"/>
    </location>
</feature>
<feature type="region of interest" description="Disordered" evidence="1">
    <location>
        <begin position="1"/>
        <end position="85"/>
    </location>
</feature>
<evidence type="ECO:0000313" key="3">
    <source>
        <dbReference type="Proteomes" id="UP000015423"/>
    </source>
</evidence>
<proteinExistence type="predicted"/>
<accession>S5VHC0</accession>
<dbReference type="HOGENOM" id="CLU_2119661_0_0_11"/>
<dbReference type="EMBL" id="CP006259">
    <property type="protein sequence ID" value="AGS67850.1"/>
    <property type="molecule type" value="Genomic_DNA"/>
</dbReference>